<evidence type="ECO:0000256" key="4">
    <source>
        <dbReference type="ARBA" id="ARBA00023136"/>
    </source>
</evidence>
<protein>
    <submittedName>
        <fullName evidence="7">TM2 domain containing protein</fullName>
    </submittedName>
</protein>
<keyword evidence="3 5" id="KW-1133">Transmembrane helix</keyword>
<dbReference type="InterPro" id="IPR045584">
    <property type="entry name" value="Pilin-like"/>
</dbReference>
<evidence type="ECO:0000256" key="1">
    <source>
        <dbReference type="ARBA" id="ARBA00004141"/>
    </source>
</evidence>
<evidence type="ECO:0000259" key="6">
    <source>
        <dbReference type="Pfam" id="PF05154"/>
    </source>
</evidence>
<dbReference type="SUPFAM" id="SSF54523">
    <property type="entry name" value="Pili subunits"/>
    <property type="match status" value="1"/>
</dbReference>
<proteinExistence type="predicted"/>
<dbReference type="GO" id="GO:0016020">
    <property type="term" value="C:membrane"/>
    <property type="evidence" value="ECO:0007669"/>
    <property type="project" value="UniProtKB-SubCell"/>
</dbReference>
<reference evidence="7 8" key="1">
    <citation type="journal article" date="2012" name="Environ. Microbiol.">
        <title>The genome sequence of Desulfatibacillum alkenivorans AK-01: a blueprint for anaerobic alkane oxidation.</title>
        <authorList>
            <person name="Callaghan A.V."/>
            <person name="Morris B.E."/>
            <person name="Pereira I.A."/>
            <person name="McInerney M.J."/>
            <person name="Austin R.N."/>
            <person name="Groves J.T."/>
            <person name="Kukor J.J."/>
            <person name="Suflita J.M."/>
            <person name="Young L.Y."/>
            <person name="Zylstra G.J."/>
            <person name="Wawrik B."/>
        </authorList>
    </citation>
    <scope>NUCLEOTIDE SEQUENCE [LARGE SCALE GENOMIC DNA]</scope>
    <source>
        <strain evidence="7 8">AK-01</strain>
    </source>
</reference>
<organism evidence="7 8">
    <name type="scientific">Desulfatibacillum aliphaticivorans</name>
    <dbReference type="NCBI Taxonomy" id="218208"/>
    <lineage>
        <taxon>Bacteria</taxon>
        <taxon>Pseudomonadati</taxon>
        <taxon>Thermodesulfobacteriota</taxon>
        <taxon>Desulfobacteria</taxon>
        <taxon>Desulfobacterales</taxon>
        <taxon>Desulfatibacillaceae</taxon>
        <taxon>Desulfatibacillum</taxon>
    </lineage>
</organism>
<dbReference type="eggNOG" id="COG2314">
    <property type="taxonomic scope" value="Bacteria"/>
</dbReference>
<evidence type="ECO:0000256" key="2">
    <source>
        <dbReference type="ARBA" id="ARBA00022692"/>
    </source>
</evidence>
<feature type="transmembrane region" description="Helical" evidence="5">
    <location>
        <begin position="123"/>
        <end position="147"/>
    </location>
</feature>
<comment type="subcellular location">
    <subcellularLocation>
        <location evidence="1">Membrane</location>
        <topology evidence="1">Multi-pass membrane protein</topology>
    </subcellularLocation>
</comment>
<dbReference type="Proteomes" id="UP000000739">
    <property type="component" value="Chromosome"/>
</dbReference>
<dbReference type="Pfam" id="PF05154">
    <property type="entry name" value="TM2"/>
    <property type="match status" value="1"/>
</dbReference>
<dbReference type="RefSeq" id="WP_012610953.1">
    <property type="nucleotide sequence ID" value="NC_011768.1"/>
</dbReference>
<evidence type="ECO:0000256" key="3">
    <source>
        <dbReference type="ARBA" id="ARBA00022989"/>
    </source>
</evidence>
<evidence type="ECO:0000313" key="8">
    <source>
        <dbReference type="Proteomes" id="UP000000739"/>
    </source>
</evidence>
<evidence type="ECO:0000313" key="7">
    <source>
        <dbReference type="EMBL" id="ACL03519.1"/>
    </source>
</evidence>
<feature type="transmembrane region" description="Helical" evidence="5">
    <location>
        <begin position="54"/>
        <end position="72"/>
    </location>
</feature>
<evidence type="ECO:0000256" key="5">
    <source>
        <dbReference type="SAM" id="Phobius"/>
    </source>
</evidence>
<dbReference type="EMBL" id="CP001322">
    <property type="protein sequence ID" value="ACL03519.1"/>
    <property type="molecule type" value="Genomic_DNA"/>
</dbReference>
<keyword evidence="4 5" id="KW-0472">Membrane</keyword>
<sequence>METVADLPPALDARTSIRGAKEHYCENCGNLIPSKLPNCPHCHAKQKSGLDKPSLILITLFFGVLGGHKFYLKRYGMGIFYFLFSWTGLTFIGMIIELIIYAATDAEKLREKHPEVNNLAPVIVIPVVGYAVFMIGILAAIAVPNFISYRMKAYDKAAQTAAHSAYYASQAYFAEKPEGAASVENLIQYGYSPTAGVKLVIDPNTYEELMIRAYHSNGKTMYTIDAYGQQSMMEKPRGYALPE</sequence>
<accession>B8FFW4</accession>
<dbReference type="InterPro" id="IPR007829">
    <property type="entry name" value="TM2"/>
</dbReference>
<name>B8FFW4_DESAL</name>
<keyword evidence="2 5" id="KW-0812">Transmembrane</keyword>
<dbReference type="KEGG" id="dal:Dalk_1822"/>
<dbReference type="HOGENOM" id="CLU_1123698_0_0_7"/>
<dbReference type="AlphaFoldDB" id="B8FFW4"/>
<feature type="domain" description="TM2" evidence="6">
    <location>
        <begin position="56"/>
        <end position="99"/>
    </location>
</feature>
<keyword evidence="8" id="KW-1185">Reference proteome</keyword>
<feature type="transmembrane region" description="Helical" evidence="5">
    <location>
        <begin position="79"/>
        <end position="103"/>
    </location>
</feature>
<dbReference type="Gene3D" id="3.30.700.10">
    <property type="entry name" value="Glycoprotein, Type 4 Pilin"/>
    <property type="match status" value="1"/>
</dbReference>
<gene>
    <name evidence="7" type="ordered locus">Dalk_1822</name>
</gene>